<dbReference type="SUPFAM" id="SSF51395">
    <property type="entry name" value="FMN-linked oxidoreductases"/>
    <property type="match status" value="1"/>
</dbReference>
<dbReference type="Gene3D" id="3.20.20.70">
    <property type="entry name" value="Aldolase class I"/>
    <property type="match status" value="1"/>
</dbReference>
<dbReference type="Gene3D" id="3.60.20.10">
    <property type="entry name" value="Glutamine Phosphoribosylpyrophosphate, subunit 1, domain 1"/>
    <property type="match status" value="1"/>
</dbReference>
<reference evidence="3" key="2">
    <citation type="journal article" date="2014" name="ISME J.">
        <title>Microbial stratification in low pH oxic and suboxic macroscopic growths along an acid mine drainage.</title>
        <authorList>
            <person name="Mendez-Garcia C."/>
            <person name="Mesa V."/>
            <person name="Sprenger R.R."/>
            <person name="Richter M."/>
            <person name="Diez M.S."/>
            <person name="Solano J."/>
            <person name="Bargiela R."/>
            <person name="Golyshina O.V."/>
            <person name="Manteca A."/>
            <person name="Ramos J.L."/>
            <person name="Gallego J.R."/>
            <person name="Llorente I."/>
            <person name="Martins Dos Santos V.A."/>
            <person name="Jensen O.N."/>
            <person name="Pelaez A.I."/>
            <person name="Sanchez J."/>
            <person name="Ferrer M."/>
        </authorList>
    </citation>
    <scope>NUCLEOTIDE SEQUENCE</scope>
</reference>
<dbReference type="AlphaFoldDB" id="T1B0K0"/>
<name>T1B0K0_9ZZZZ</name>
<proteinExistence type="predicted"/>
<reference evidence="3" key="1">
    <citation type="submission" date="2013-08" db="EMBL/GenBank/DDBJ databases">
        <authorList>
            <person name="Mendez C."/>
            <person name="Richter M."/>
            <person name="Ferrer M."/>
            <person name="Sanchez J."/>
        </authorList>
    </citation>
    <scope>NUCLEOTIDE SEQUENCE</scope>
</reference>
<dbReference type="EC" id="1.4.-.-" evidence="3"/>
<dbReference type="GO" id="GO:0015930">
    <property type="term" value="F:glutamate synthase activity"/>
    <property type="evidence" value="ECO:0007669"/>
    <property type="project" value="InterPro"/>
</dbReference>
<evidence type="ECO:0000259" key="1">
    <source>
        <dbReference type="Pfam" id="PF00310"/>
    </source>
</evidence>
<keyword evidence="3" id="KW-0560">Oxidoreductase</keyword>
<evidence type="ECO:0000259" key="2">
    <source>
        <dbReference type="Pfam" id="PF04898"/>
    </source>
</evidence>
<organism evidence="3">
    <name type="scientific">mine drainage metagenome</name>
    <dbReference type="NCBI Taxonomy" id="410659"/>
    <lineage>
        <taxon>unclassified sequences</taxon>
        <taxon>metagenomes</taxon>
        <taxon>ecological metagenomes</taxon>
    </lineage>
</organism>
<feature type="domain" description="Glutamate synthase central-N" evidence="2">
    <location>
        <begin position="85"/>
        <end position="158"/>
    </location>
</feature>
<dbReference type="EMBL" id="AUZY01007915">
    <property type="protein sequence ID" value="EQD47890.1"/>
    <property type="molecule type" value="Genomic_DNA"/>
</dbReference>
<dbReference type="InterPro" id="IPR017932">
    <property type="entry name" value="GATase_2_dom"/>
</dbReference>
<feature type="non-terminal residue" evidence="3">
    <location>
        <position position="158"/>
    </location>
</feature>
<feature type="domain" description="Glutamine amidotransferase type-2" evidence="1">
    <location>
        <begin position="1"/>
        <end position="54"/>
    </location>
</feature>
<accession>T1B0K0</accession>
<gene>
    <name evidence="3" type="ORF">B1B_12114</name>
</gene>
<dbReference type="SUPFAM" id="SSF56235">
    <property type="entry name" value="N-terminal nucleophile aminohydrolases (Ntn hydrolases)"/>
    <property type="match status" value="1"/>
</dbReference>
<comment type="caution">
    <text evidence="3">The sequence shown here is derived from an EMBL/GenBank/DDBJ whole genome shotgun (WGS) entry which is preliminary data.</text>
</comment>
<evidence type="ECO:0000313" key="3">
    <source>
        <dbReference type="EMBL" id="EQD47890.1"/>
    </source>
</evidence>
<feature type="non-terminal residue" evidence="3">
    <location>
        <position position="1"/>
    </location>
</feature>
<dbReference type="InterPro" id="IPR013785">
    <property type="entry name" value="Aldolase_TIM"/>
</dbReference>
<dbReference type="InterPro" id="IPR006982">
    <property type="entry name" value="Glu_synth_centr_N"/>
</dbReference>
<sequence>ASEAGVVDVPAREVLELGRLHPGQMLAVDTREGLLLRDQEIKRAVAARGPWAAWERGRVLSLHTAEDGEEVVELPAPSLGDLAAQHRCFGYTEEELRTVLAPAATGGHEAVASMGNDAALAALSRRSRLLFDYFSQGFAQVTNPPIDSLRERRVMSLR</sequence>
<dbReference type="Pfam" id="PF04898">
    <property type="entry name" value="Glu_syn_central"/>
    <property type="match status" value="1"/>
</dbReference>
<protein>
    <submittedName>
        <fullName evidence="3">Glutamate synthase, central-N domain protein</fullName>
        <ecNumber evidence="3">1.4.-.-</ecNumber>
    </submittedName>
</protein>
<dbReference type="Pfam" id="PF00310">
    <property type="entry name" value="GATase_2"/>
    <property type="match status" value="1"/>
</dbReference>
<dbReference type="InterPro" id="IPR029055">
    <property type="entry name" value="Ntn_hydrolases_N"/>
</dbReference>